<reference evidence="2" key="1">
    <citation type="journal article" date="2010" name="Genome Biol.">
        <title>Structure and dynamics of the pan-genome of Streptococcus pneumoniae and closely related species.</title>
        <authorList>
            <person name="Donati C."/>
            <person name="Hiller N.L."/>
            <person name="Tettelin H."/>
            <person name="Muzzi A."/>
            <person name="Croucher N.J."/>
            <person name="Angiuoli S.V."/>
            <person name="Oggioni M."/>
            <person name="Dunning Hotopp J.C."/>
            <person name="Hu F.Z."/>
            <person name="Riley D.R."/>
            <person name="Covacci A."/>
            <person name="Mitchell T.J."/>
            <person name="Bentley S.D."/>
            <person name="Kilian M."/>
            <person name="Ehrlich G.D."/>
            <person name="Rappuoli R."/>
            <person name="Moxon E.R."/>
            <person name="Masignani V."/>
        </authorList>
    </citation>
    <scope>NUCLEOTIDE SEQUENCE [LARGE SCALE GENOMIC DNA]</scope>
    <source>
        <strain evidence="2">Hungary19A-6</strain>
    </source>
</reference>
<dbReference type="HOGENOM" id="CLU_1037976_0_0_9"/>
<gene>
    <name evidence="1" type="ordered locus">SPH_1264</name>
</gene>
<dbReference type="RefSeq" id="WP_000214003.1">
    <property type="nucleotide sequence ID" value="NC_010380.1"/>
</dbReference>
<evidence type="ECO:0000313" key="1">
    <source>
        <dbReference type="EMBL" id="ACA36456.1"/>
    </source>
</evidence>
<evidence type="ECO:0000313" key="2">
    <source>
        <dbReference type="Proteomes" id="UP000002163"/>
    </source>
</evidence>
<proteinExistence type="predicted"/>
<organism evidence="1 2">
    <name type="scientific">Streptococcus pneumoniae (strain Hungary19A-6)</name>
    <dbReference type="NCBI Taxonomy" id="487214"/>
    <lineage>
        <taxon>Bacteria</taxon>
        <taxon>Bacillati</taxon>
        <taxon>Bacillota</taxon>
        <taxon>Bacilli</taxon>
        <taxon>Lactobacillales</taxon>
        <taxon>Streptococcaceae</taxon>
        <taxon>Streptococcus</taxon>
    </lineage>
</organism>
<dbReference type="AlphaFoldDB" id="B1IBV2"/>
<protein>
    <submittedName>
        <fullName evidence="1">Uncharacterized protein</fullName>
    </submittedName>
</protein>
<dbReference type="KEGG" id="spv:SPH_1264"/>
<dbReference type="EMBL" id="CP000936">
    <property type="protein sequence ID" value="ACA36456.1"/>
    <property type="molecule type" value="Genomic_DNA"/>
</dbReference>
<dbReference type="Proteomes" id="UP000002163">
    <property type="component" value="Chromosome"/>
</dbReference>
<name>B1IBV2_STRPI</name>
<sequence length="262" mass="31104">MTTTKNPWNQLSNVDINGEQAILATEDVELIKKYTSTKHYKNLKDDIYRLQLGFCPQQFVGDIQNADIIVLSKNPGYTPEFKTLYDHDKNYQKTLLNNLQLKGNLYFHAFDLDTNEFGYWAKKFKVWFDDVDNLQDLKEKLPWFSKHVALAEYFPYYSTKYDDKLNDFISKEGYFPTQKFLFNLIRERVLDDNDPVIIIITRSYNKWYDAIPQLKEYKNCYETSNPSNPSLKPENLLKVKRYSAKKEVEKVLEDSLKKLEHK</sequence>
<accession>B1IBV2</accession>